<dbReference type="SUPFAM" id="SSF51556">
    <property type="entry name" value="Metallo-dependent hydrolases"/>
    <property type="match status" value="1"/>
</dbReference>
<proteinExistence type="predicted"/>
<dbReference type="InterPro" id="IPR032466">
    <property type="entry name" value="Metal_Hydrolase"/>
</dbReference>
<keyword evidence="1" id="KW-0479">Metal-binding</keyword>
<evidence type="ECO:0000256" key="3">
    <source>
        <dbReference type="ARBA" id="ARBA00022833"/>
    </source>
</evidence>
<dbReference type="CDD" id="cd01298">
    <property type="entry name" value="ATZ_TRZ_like"/>
    <property type="match status" value="1"/>
</dbReference>
<keyword evidence="3" id="KW-0862">Zinc</keyword>
<dbReference type="NCBIfam" id="NF006055">
    <property type="entry name" value="PRK08203.1"/>
    <property type="match status" value="1"/>
</dbReference>
<dbReference type="InterPro" id="IPR006680">
    <property type="entry name" value="Amidohydro-rel"/>
</dbReference>
<dbReference type="GO" id="GO:0102127">
    <property type="term" value="F:8-oxoguanine deaminase activity"/>
    <property type="evidence" value="ECO:0007669"/>
    <property type="project" value="UniProtKB-EC"/>
</dbReference>
<feature type="domain" description="Amidohydrolase-related" evidence="4">
    <location>
        <begin position="64"/>
        <end position="433"/>
    </location>
</feature>
<dbReference type="PANTHER" id="PTHR43794:SF11">
    <property type="entry name" value="AMIDOHYDROLASE-RELATED DOMAIN-CONTAINING PROTEIN"/>
    <property type="match status" value="1"/>
</dbReference>
<dbReference type="SUPFAM" id="SSF51338">
    <property type="entry name" value="Composite domain of metallo-dependent hydrolases"/>
    <property type="match status" value="1"/>
</dbReference>
<dbReference type="GO" id="GO:0019239">
    <property type="term" value="F:deaminase activity"/>
    <property type="evidence" value="ECO:0007669"/>
    <property type="project" value="UniProtKB-ARBA"/>
</dbReference>
<reference evidence="5" key="1">
    <citation type="submission" date="2017-02" db="EMBL/GenBank/DDBJ databases">
        <authorList>
            <person name="Regsiter A."/>
            <person name="William W."/>
        </authorList>
    </citation>
    <scope>NUCLEOTIDE SEQUENCE</scope>
    <source>
        <strain evidence="5">Bib</strain>
    </source>
</reference>
<evidence type="ECO:0000256" key="2">
    <source>
        <dbReference type="ARBA" id="ARBA00022801"/>
    </source>
</evidence>
<gene>
    <name evidence="5" type="ORF">SPIROBIBN47_150073</name>
</gene>
<protein>
    <submittedName>
        <fullName evidence="5">8-oxoguanine deaminase</fullName>
        <ecNumber evidence="5">3.5.4.32</ecNumber>
    </submittedName>
</protein>
<sequence length="465" mass="50785">MILLKDCFAVAVPADAGADGANSRRRFSLAHGVDILLDGNRIAKIAPNIEAPEGATVIDASRHVVVPGLVNTHHHFYQTLTRNLPAVQDAKLFDWLVYLYEIWKYLDPEAVYWSSMLAMAELAKTGCTLTTDHHYLYPAGFGGDIPSLQFRAASDIGLRFAPTRGSMSRSKKDGGLPPDTTVQDEDTILAHSEETLRRFHDPAPDAMRKVALAPCSPFSVSERLMKDSAVLARKYGARLHTHLAETSDEDDYCVQVYGRRPLQLMQDCDFVGPDVWYAHGIFFNDEELDFLAKTGTGVAHCPSSNMRLGSGICRVHEMLDRGVPVGLAVDGSASNDTSDMLGEARQALLLQRIRYGSAGLTAGEAMYIATEGGARILGFDQAGTIAEGRLADIALFDVMKLEYAGALSDPLAALLFSGYNHEVDHLIVGGRQVVRHGMLVSADEEMIRRNALSACERMYRKAGIV</sequence>
<keyword evidence="2 5" id="KW-0378">Hydrolase</keyword>
<dbReference type="Pfam" id="PF01979">
    <property type="entry name" value="Amidohydro_1"/>
    <property type="match status" value="1"/>
</dbReference>
<dbReference type="AlphaFoldDB" id="A0A3P3XGF1"/>
<dbReference type="PANTHER" id="PTHR43794">
    <property type="entry name" value="AMINOHYDROLASE SSNA-RELATED"/>
    <property type="match status" value="1"/>
</dbReference>
<evidence type="ECO:0000259" key="4">
    <source>
        <dbReference type="Pfam" id="PF01979"/>
    </source>
</evidence>
<dbReference type="FunFam" id="3.20.20.140:FF:000014">
    <property type="entry name" value="5-methylthioadenosine/S-adenosylhomocysteine deaminase"/>
    <property type="match status" value="1"/>
</dbReference>
<dbReference type="EC" id="3.5.4.32" evidence="5"/>
<organism evidence="5">
    <name type="scientific">uncultured spirochete</name>
    <dbReference type="NCBI Taxonomy" id="156406"/>
    <lineage>
        <taxon>Bacteria</taxon>
        <taxon>Pseudomonadati</taxon>
        <taxon>Spirochaetota</taxon>
        <taxon>Spirochaetia</taxon>
        <taxon>Spirochaetales</taxon>
        <taxon>environmental samples</taxon>
    </lineage>
</organism>
<name>A0A3P3XGF1_9SPIR</name>
<dbReference type="GO" id="GO:0046872">
    <property type="term" value="F:metal ion binding"/>
    <property type="evidence" value="ECO:0007669"/>
    <property type="project" value="UniProtKB-KW"/>
</dbReference>
<dbReference type="Gene3D" id="2.30.40.10">
    <property type="entry name" value="Urease, subunit C, domain 1"/>
    <property type="match status" value="1"/>
</dbReference>
<dbReference type="EMBL" id="FWDM01000007">
    <property type="protein sequence ID" value="SLM10648.1"/>
    <property type="molecule type" value="Genomic_DNA"/>
</dbReference>
<dbReference type="InterPro" id="IPR050287">
    <property type="entry name" value="MTA/SAH_deaminase"/>
</dbReference>
<evidence type="ECO:0000256" key="1">
    <source>
        <dbReference type="ARBA" id="ARBA00022723"/>
    </source>
</evidence>
<accession>A0A3P3XGF1</accession>
<dbReference type="InterPro" id="IPR011059">
    <property type="entry name" value="Metal-dep_hydrolase_composite"/>
</dbReference>
<evidence type="ECO:0000313" key="5">
    <source>
        <dbReference type="EMBL" id="SLM10648.1"/>
    </source>
</evidence>
<dbReference type="Gene3D" id="3.20.20.140">
    <property type="entry name" value="Metal-dependent hydrolases"/>
    <property type="match status" value="1"/>
</dbReference>